<evidence type="ECO:0000313" key="3">
    <source>
        <dbReference type="Proteomes" id="UP000018208"/>
    </source>
</evidence>
<dbReference type="Proteomes" id="UP000018208">
    <property type="component" value="Unassembled WGS sequence"/>
</dbReference>
<organism evidence="1">
    <name type="scientific">Spironucleus salmonicida</name>
    <dbReference type="NCBI Taxonomy" id="348837"/>
    <lineage>
        <taxon>Eukaryota</taxon>
        <taxon>Metamonada</taxon>
        <taxon>Diplomonadida</taxon>
        <taxon>Hexamitidae</taxon>
        <taxon>Hexamitinae</taxon>
        <taxon>Spironucleus</taxon>
    </lineage>
</organism>
<reference evidence="2" key="2">
    <citation type="submission" date="2020-12" db="EMBL/GenBank/DDBJ databases">
        <title>New Spironucleus salmonicida genome in near-complete chromosomes.</title>
        <authorList>
            <person name="Xu F."/>
            <person name="Kurt Z."/>
            <person name="Jimenez-Gonzalez A."/>
            <person name="Astvaldsson A."/>
            <person name="Andersson J.O."/>
            <person name="Svard S.G."/>
        </authorList>
    </citation>
    <scope>NUCLEOTIDE SEQUENCE</scope>
    <source>
        <strain evidence="2">ATCC 50377</strain>
    </source>
</reference>
<accession>V6LE81</accession>
<name>V6LE81_9EUKA</name>
<dbReference type="EMBL" id="KI546154">
    <property type="protein sequence ID" value="EST42810.1"/>
    <property type="molecule type" value="Genomic_DNA"/>
</dbReference>
<sequence>MQEKIGDMLDQQSKLIKRLENMALQISQMKKIKAGYLMTNEQQTLKINQAKNLQLTQRYQDILVENHQLKAQLAKMSE</sequence>
<proteinExistence type="predicted"/>
<dbReference type="VEuPathDB" id="GiardiaDB:SS50377_28126"/>
<protein>
    <submittedName>
        <fullName evidence="1">Uncharacterized protein</fullName>
    </submittedName>
</protein>
<evidence type="ECO:0000313" key="1">
    <source>
        <dbReference type="EMBL" id="EST42810.1"/>
    </source>
</evidence>
<keyword evidence="3" id="KW-1185">Reference proteome</keyword>
<evidence type="ECO:0000313" key="2">
    <source>
        <dbReference type="EMBL" id="KAH0570151.1"/>
    </source>
</evidence>
<reference evidence="1 2" key="1">
    <citation type="journal article" date="2014" name="PLoS Genet.">
        <title>The Genome of Spironucleus salmonicida Highlights a Fish Pathogen Adapted to Fluctuating Environments.</title>
        <authorList>
            <person name="Xu F."/>
            <person name="Jerlstrom-Hultqvist J."/>
            <person name="Einarsson E."/>
            <person name="Astvaldsson A."/>
            <person name="Svard S.G."/>
            <person name="Andersson J.O."/>
        </authorList>
    </citation>
    <scope>NUCLEOTIDE SEQUENCE</scope>
    <source>
        <strain evidence="2">ATCC 50377</strain>
    </source>
</reference>
<dbReference type="EMBL" id="AUWU02000008">
    <property type="protein sequence ID" value="KAH0570151.1"/>
    <property type="molecule type" value="Genomic_DNA"/>
</dbReference>
<dbReference type="AlphaFoldDB" id="V6LE81"/>
<gene>
    <name evidence="1" type="ORF">SS50377_17579</name>
    <name evidence="2" type="ORF">SS50377_28126</name>
</gene>